<evidence type="ECO:0000256" key="4">
    <source>
        <dbReference type="SAM" id="SignalP"/>
    </source>
</evidence>
<dbReference type="InterPro" id="IPR000383">
    <property type="entry name" value="Xaa-Pro-like_dom"/>
</dbReference>
<reference evidence="7" key="1">
    <citation type="journal article" date="2019" name="Int. J. Syst. Evol. Microbiol.">
        <title>The Global Catalogue of Microorganisms (GCM) 10K type strain sequencing project: providing services to taxonomists for standard genome sequencing and annotation.</title>
        <authorList>
            <consortium name="The Broad Institute Genomics Platform"/>
            <consortium name="The Broad Institute Genome Sequencing Center for Infectious Disease"/>
            <person name="Wu L."/>
            <person name="Ma J."/>
        </authorList>
    </citation>
    <scope>NUCLEOTIDE SEQUENCE [LARGE SCALE GENOMIC DNA]</scope>
    <source>
        <strain evidence="7">JCM 16117</strain>
    </source>
</reference>
<evidence type="ECO:0000256" key="2">
    <source>
        <dbReference type="SAM" id="MobiDB-lite"/>
    </source>
</evidence>
<comment type="caution">
    <text evidence="6">The sequence shown here is derived from an EMBL/GenBank/DDBJ whole genome shotgun (WGS) entry which is preliminary data.</text>
</comment>
<dbReference type="GO" id="GO:0016787">
    <property type="term" value="F:hydrolase activity"/>
    <property type="evidence" value="ECO:0007669"/>
    <property type="project" value="UniProtKB-KW"/>
</dbReference>
<feature type="compositionally biased region" description="Acidic residues" evidence="2">
    <location>
        <begin position="455"/>
        <end position="471"/>
    </location>
</feature>
<evidence type="ECO:0000313" key="6">
    <source>
        <dbReference type="EMBL" id="GAA2243545.1"/>
    </source>
</evidence>
<protein>
    <submittedName>
        <fullName evidence="6">CocE/NonD family hydrolase</fullName>
    </submittedName>
</protein>
<dbReference type="Gene3D" id="3.40.50.1820">
    <property type="entry name" value="alpha/beta hydrolase"/>
    <property type="match status" value="2"/>
</dbReference>
<dbReference type="Pfam" id="PF02129">
    <property type="entry name" value="Peptidase_S15"/>
    <property type="match status" value="1"/>
</dbReference>
<proteinExistence type="predicted"/>
<feature type="transmembrane region" description="Helical" evidence="3">
    <location>
        <begin position="756"/>
        <end position="776"/>
    </location>
</feature>
<evidence type="ECO:0000256" key="1">
    <source>
        <dbReference type="ARBA" id="ARBA00022801"/>
    </source>
</evidence>
<dbReference type="SMART" id="SM00939">
    <property type="entry name" value="PepX_C"/>
    <property type="match status" value="1"/>
</dbReference>
<dbReference type="Gene3D" id="2.60.120.260">
    <property type="entry name" value="Galactose-binding domain-like"/>
    <property type="match status" value="1"/>
</dbReference>
<evidence type="ECO:0000256" key="3">
    <source>
        <dbReference type="SAM" id="Phobius"/>
    </source>
</evidence>
<dbReference type="InterPro" id="IPR013736">
    <property type="entry name" value="Xaa-Pro_dipept_C"/>
</dbReference>
<name>A0ABP5QSW9_9MICO</name>
<accession>A0ABP5QSW9</accession>
<evidence type="ECO:0000259" key="5">
    <source>
        <dbReference type="SMART" id="SM00939"/>
    </source>
</evidence>
<dbReference type="SUPFAM" id="SSF53474">
    <property type="entry name" value="alpha/beta-Hydrolases"/>
    <property type="match status" value="1"/>
</dbReference>
<evidence type="ECO:0000313" key="7">
    <source>
        <dbReference type="Proteomes" id="UP001500929"/>
    </source>
</evidence>
<dbReference type="Proteomes" id="UP001500929">
    <property type="component" value="Unassembled WGS sequence"/>
</dbReference>
<dbReference type="NCBIfam" id="TIGR00976">
    <property type="entry name" value="CocE_NonD"/>
    <property type="match status" value="1"/>
</dbReference>
<keyword evidence="3" id="KW-0472">Membrane</keyword>
<keyword evidence="3" id="KW-1133">Transmembrane helix</keyword>
<keyword evidence="7" id="KW-1185">Reference proteome</keyword>
<keyword evidence="1 6" id="KW-0378">Hydrolase</keyword>
<dbReference type="SUPFAM" id="SSF49785">
    <property type="entry name" value="Galactose-binding domain-like"/>
    <property type="match status" value="1"/>
</dbReference>
<feature type="region of interest" description="Disordered" evidence="2">
    <location>
        <begin position="423"/>
        <end position="476"/>
    </location>
</feature>
<feature type="signal peptide" evidence="4">
    <location>
        <begin position="1"/>
        <end position="28"/>
    </location>
</feature>
<sequence>MTVFRRAATATVALVVIAGAFSATPAMAASVTTTAPATPASVASVADGTTHAENPSVPEGAAWTEHYFPSPVASSNGDPVTLHADVLRPEGLAADAQTPVIMSIGPYFSHSGMNEDTHPKHTGPSARFTDLIEGAGLMERGYTFVYVDLRGFGGSTGCIDWQGPGEQADVVAAVEWAAQQSWSTGAVGLYGKSYDASTGLIGINEQPEGLKAVVAQEPSWSGYDYLVTNDVPRPQQVASPQAYLDIANLPGVDRSYQKDGYDIAPDTDTYLTNAAYEKTHPECATTLMSETKETDRTSAFWSVRDLPANVGGSSIPLVFTQGLTEQNTKPESMQEYLDNHTGEVRSWLGPWDHVRGNERDGDGVLQMGRSTWFDEVIDFYDDHLVSKTTELDSYAYIQDNFGHWRAQDAWGTATKDVSVALRPGSYLDTGRGTVTDPDPGTPEPSPNPLLVLADDATDPDSTDPGAAEDEGPLTNDQALGNLTISAPVRTEVRLTGTPTVELHTEGTGNVAVQLWDVAPDRTAVTINSSVSKLSADGVTSFGLLGMDWTLAPGHALGVTFDSIDWGFWVPQPSGERVTVTSGTVSLAVEPTTADVPADGGRAPYLDEYIQHNTWDDPMPAAPATFVLSAATGSLASASDASSVTAGTAVEVTGAGYDPGAPVALSASFAGGAPETVTTDADGTFRASVTVPSETAPGAATLTATAEDGGTSSVQVIVVAAEVPTPSPTPTPSTSPASDAGTQPAALAATGAAAGPLALGAGAAALALLAGAGLVLLRRRAASRQ</sequence>
<keyword evidence="4" id="KW-0732">Signal</keyword>
<gene>
    <name evidence="6" type="ORF">GCM10009851_30970</name>
</gene>
<dbReference type="EMBL" id="BAAAQY010000010">
    <property type="protein sequence ID" value="GAA2243545.1"/>
    <property type="molecule type" value="Genomic_DNA"/>
</dbReference>
<feature type="chain" id="PRO_5045548715" evidence="4">
    <location>
        <begin position="29"/>
        <end position="784"/>
    </location>
</feature>
<dbReference type="InterPro" id="IPR005674">
    <property type="entry name" value="CocE/Ser_esterase"/>
</dbReference>
<dbReference type="Pfam" id="PF08530">
    <property type="entry name" value="PepX_C"/>
    <property type="match status" value="1"/>
</dbReference>
<organism evidence="6 7">
    <name type="scientific">Herbiconiux moechotypicola</name>
    <dbReference type="NCBI Taxonomy" id="637393"/>
    <lineage>
        <taxon>Bacteria</taxon>
        <taxon>Bacillati</taxon>
        <taxon>Actinomycetota</taxon>
        <taxon>Actinomycetes</taxon>
        <taxon>Micrococcales</taxon>
        <taxon>Microbacteriaceae</taxon>
        <taxon>Herbiconiux</taxon>
    </lineage>
</organism>
<dbReference type="InterPro" id="IPR008979">
    <property type="entry name" value="Galactose-bd-like_sf"/>
</dbReference>
<dbReference type="RefSeq" id="WP_259480217.1">
    <property type="nucleotide sequence ID" value="NZ_BAAAQY010000010.1"/>
</dbReference>
<feature type="domain" description="Xaa-Pro dipeptidyl-peptidase C-terminal" evidence="5">
    <location>
        <begin position="377"/>
        <end position="606"/>
    </location>
</feature>
<keyword evidence="3" id="KW-0812">Transmembrane</keyword>
<dbReference type="InterPro" id="IPR029058">
    <property type="entry name" value="AB_hydrolase_fold"/>
</dbReference>